<accession>A3VJT3</accession>
<reference evidence="3 4" key="1">
    <citation type="journal article" date="2010" name="J. Bacteriol.">
        <title>Genome sequences of Pelagibaca bermudensis HTCC2601T and Maritimibacter alkaliphilus HTCC2654T, the type strains of two marine Roseobacter genera.</title>
        <authorList>
            <person name="Thrash J.C."/>
            <person name="Cho J.C."/>
            <person name="Ferriera S."/>
            <person name="Johnson J."/>
            <person name="Vergin K.L."/>
            <person name="Giovannoni S.J."/>
        </authorList>
    </citation>
    <scope>NUCLEOTIDE SEQUENCE [LARGE SCALE GENOMIC DNA]</scope>
    <source>
        <strain evidence="3 4">HTCC2654</strain>
    </source>
</reference>
<dbReference type="PANTHER" id="PTHR43084:SF1">
    <property type="entry name" value="PERSULFIDE DIOXYGENASE ETHE1, MITOCHONDRIAL"/>
    <property type="match status" value="1"/>
</dbReference>
<dbReference type="RefSeq" id="WP_008328104.1">
    <property type="nucleotide sequence ID" value="NZ_CH902578.1"/>
</dbReference>
<dbReference type="Proteomes" id="UP000002931">
    <property type="component" value="Unassembled WGS sequence"/>
</dbReference>
<gene>
    <name evidence="3" type="ORF">RB2654_01720</name>
</gene>
<feature type="domain" description="Metallo-beta-lactamase" evidence="2">
    <location>
        <begin position="27"/>
        <end position="217"/>
    </location>
</feature>
<sequence>MKDMTQSYPVDTSVKPDVKAFFDPATNTISYVVKDPNSNACAIVDSVMDIDYAAGRITYDNADEIIAYVQDQGLDVEWLIETHVHADHLSAAPYIQSKVGGKIGIGENIVVVQDVFGKVFNEGTEFQRDGSQFDRLFKEGDTYQIGGLTAFAMHTPGHTPACMTHVVGDAAFVGDTLFMPDGGSARADFPGGDAGVLYDSIQKVLALPDETRLFMCHDYGPNGRDIEWETSVAAEKEHNIHVGGGKSKEDFVKFRTERDAQLDMPRLIIPSLQVNMRAGQMPPKDEQGDVFFKVPVNKL</sequence>
<dbReference type="GO" id="GO:0050313">
    <property type="term" value="F:sulfur dioxygenase activity"/>
    <property type="evidence" value="ECO:0007669"/>
    <property type="project" value="InterPro"/>
</dbReference>
<dbReference type="InterPro" id="IPR044528">
    <property type="entry name" value="POD-like_MBL-fold"/>
</dbReference>
<dbReference type="CDD" id="cd07724">
    <property type="entry name" value="POD-like_MBL-fold"/>
    <property type="match status" value="1"/>
</dbReference>
<name>A3VJT3_9RHOB</name>
<dbReference type="EMBL" id="AAMT01000015">
    <property type="protein sequence ID" value="EAQ11439.1"/>
    <property type="molecule type" value="Genomic_DNA"/>
</dbReference>
<dbReference type="InterPro" id="IPR001279">
    <property type="entry name" value="Metallo-B-lactamas"/>
</dbReference>
<protein>
    <submittedName>
        <fullName evidence="3">Beta-lactamase-like</fullName>
    </submittedName>
</protein>
<dbReference type="HOGENOM" id="CLU_030571_6_1_5"/>
<proteinExistence type="predicted"/>
<evidence type="ECO:0000256" key="1">
    <source>
        <dbReference type="ARBA" id="ARBA00022723"/>
    </source>
</evidence>
<dbReference type="STRING" id="314271.RB2654_01720"/>
<comment type="caution">
    <text evidence="3">The sequence shown here is derived from an EMBL/GenBank/DDBJ whole genome shotgun (WGS) entry which is preliminary data.</text>
</comment>
<dbReference type="GO" id="GO:0046872">
    <property type="term" value="F:metal ion binding"/>
    <property type="evidence" value="ECO:0007669"/>
    <property type="project" value="UniProtKB-KW"/>
</dbReference>
<dbReference type="InterPro" id="IPR051682">
    <property type="entry name" value="Mito_Persulfide_Diox"/>
</dbReference>
<dbReference type="Gene3D" id="3.60.15.10">
    <property type="entry name" value="Ribonuclease Z/Hydroxyacylglutathione hydrolase-like"/>
    <property type="match status" value="1"/>
</dbReference>
<dbReference type="GO" id="GO:0070813">
    <property type="term" value="P:hydrogen sulfide metabolic process"/>
    <property type="evidence" value="ECO:0007669"/>
    <property type="project" value="TreeGrafter"/>
</dbReference>
<dbReference type="AlphaFoldDB" id="A3VJT3"/>
<keyword evidence="4" id="KW-1185">Reference proteome</keyword>
<dbReference type="GO" id="GO:0006749">
    <property type="term" value="P:glutathione metabolic process"/>
    <property type="evidence" value="ECO:0007669"/>
    <property type="project" value="InterPro"/>
</dbReference>
<dbReference type="Pfam" id="PF00753">
    <property type="entry name" value="Lactamase_B"/>
    <property type="match status" value="1"/>
</dbReference>
<dbReference type="PANTHER" id="PTHR43084">
    <property type="entry name" value="PERSULFIDE DIOXYGENASE ETHE1"/>
    <property type="match status" value="1"/>
</dbReference>
<evidence type="ECO:0000313" key="4">
    <source>
        <dbReference type="Proteomes" id="UP000002931"/>
    </source>
</evidence>
<dbReference type="SMART" id="SM00849">
    <property type="entry name" value="Lactamase_B"/>
    <property type="match status" value="1"/>
</dbReference>
<organism evidence="3 4">
    <name type="scientific">Maritimibacter alkaliphilus HTCC2654</name>
    <dbReference type="NCBI Taxonomy" id="314271"/>
    <lineage>
        <taxon>Bacteria</taxon>
        <taxon>Pseudomonadati</taxon>
        <taxon>Pseudomonadota</taxon>
        <taxon>Alphaproteobacteria</taxon>
        <taxon>Rhodobacterales</taxon>
        <taxon>Roseobacteraceae</taxon>
        <taxon>Maritimibacter</taxon>
    </lineage>
</organism>
<dbReference type="InterPro" id="IPR036866">
    <property type="entry name" value="RibonucZ/Hydroxyglut_hydro"/>
</dbReference>
<keyword evidence="1" id="KW-0479">Metal-binding</keyword>
<evidence type="ECO:0000259" key="2">
    <source>
        <dbReference type="SMART" id="SM00849"/>
    </source>
</evidence>
<evidence type="ECO:0000313" key="3">
    <source>
        <dbReference type="EMBL" id="EAQ11439.1"/>
    </source>
</evidence>
<dbReference type="eggNOG" id="COG0491">
    <property type="taxonomic scope" value="Bacteria"/>
</dbReference>
<dbReference type="SUPFAM" id="SSF56281">
    <property type="entry name" value="Metallo-hydrolase/oxidoreductase"/>
    <property type="match status" value="1"/>
</dbReference>